<feature type="compositionally biased region" description="Low complexity" evidence="1">
    <location>
        <begin position="346"/>
        <end position="364"/>
    </location>
</feature>
<feature type="region of interest" description="Disordered" evidence="1">
    <location>
        <begin position="142"/>
        <end position="165"/>
    </location>
</feature>
<feature type="compositionally biased region" description="Acidic residues" evidence="1">
    <location>
        <begin position="585"/>
        <end position="597"/>
    </location>
</feature>
<comment type="caution">
    <text evidence="2">The sequence shown here is derived from an EMBL/GenBank/DDBJ whole genome shotgun (WGS) entry which is preliminary data.</text>
</comment>
<feature type="region of interest" description="Disordered" evidence="1">
    <location>
        <begin position="240"/>
        <end position="402"/>
    </location>
</feature>
<evidence type="ECO:0000313" key="3">
    <source>
        <dbReference type="Proteomes" id="UP001498398"/>
    </source>
</evidence>
<evidence type="ECO:0000313" key="2">
    <source>
        <dbReference type="EMBL" id="KAK7437131.1"/>
    </source>
</evidence>
<feature type="region of interest" description="Disordered" evidence="1">
    <location>
        <begin position="81"/>
        <end position="126"/>
    </location>
</feature>
<keyword evidence="3" id="KW-1185">Reference proteome</keyword>
<organism evidence="2 3">
    <name type="scientific">Marasmiellus scandens</name>
    <dbReference type="NCBI Taxonomy" id="2682957"/>
    <lineage>
        <taxon>Eukaryota</taxon>
        <taxon>Fungi</taxon>
        <taxon>Dikarya</taxon>
        <taxon>Basidiomycota</taxon>
        <taxon>Agaricomycotina</taxon>
        <taxon>Agaricomycetes</taxon>
        <taxon>Agaricomycetidae</taxon>
        <taxon>Agaricales</taxon>
        <taxon>Marasmiineae</taxon>
        <taxon>Omphalotaceae</taxon>
        <taxon>Marasmiellus</taxon>
    </lineage>
</organism>
<dbReference type="Proteomes" id="UP001498398">
    <property type="component" value="Unassembled WGS sequence"/>
</dbReference>
<feature type="compositionally biased region" description="Basic and acidic residues" evidence="1">
    <location>
        <begin position="573"/>
        <end position="584"/>
    </location>
</feature>
<dbReference type="EMBL" id="JBANRG010000088">
    <property type="protein sequence ID" value="KAK7437131.1"/>
    <property type="molecule type" value="Genomic_DNA"/>
</dbReference>
<feature type="compositionally biased region" description="Pro residues" evidence="1">
    <location>
        <begin position="365"/>
        <end position="374"/>
    </location>
</feature>
<proteinExistence type="predicted"/>
<accession>A0ABR1INF3</accession>
<evidence type="ECO:0000256" key="1">
    <source>
        <dbReference type="SAM" id="MobiDB-lite"/>
    </source>
</evidence>
<protein>
    <submittedName>
        <fullName evidence="2">Uncharacterized protein</fullName>
    </submittedName>
</protein>
<reference evidence="2 3" key="1">
    <citation type="submission" date="2024-01" db="EMBL/GenBank/DDBJ databases">
        <title>A draft genome for the cacao thread blight pathogen Marasmiellus scandens.</title>
        <authorList>
            <person name="Baruah I.K."/>
            <person name="Leung J."/>
            <person name="Bukari Y."/>
            <person name="Amoako-Attah I."/>
            <person name="Meinhardt L.W."/>
            <person name="Bailey B.A."/>
            <person name="Cohen S.P."/>
        </authorList>
    </citation>
    <scope>NUCLEOTIDE SEQUENCE [LARGE SCALE GENOMIC DNA]</scope>
    <source>
        <strain evidence="2 3">GH-19</strain>
    </source>
</reference>
<name>A0ABR1INF3_9AGAR</name>
<gene>
    <name evidence="2" type="ORF">VKT23_018754</name>
</gene>
<feature type="region of interest" description="Disordered" evidence="1">
    <location>
        <begin position="541"/>
        <end position="625"/>
    </location>
</feature>
<sequence length="625" mass="69011">MSSFHNMSGGLNPFASACGTHFPRSDDLLGFSCNNTAEFFNDFTQKKRYDFTTPNYPSPPPTQSKHNVPLPSLQLCPCDRFSSTEEEDSDSSMVDESCWFSDPQTPISPPPTLPTPSHALPPSEEFFSSYQPDLRVSTSFDLSDKDERQSSLLSPLSPDWDASDIMDSTTLDESVLLRDLKSEYSGGGGYTVKEPVAEKKDDESCWRKWGLCTPRTSPEHLKACRSSLFPYSPPSALPLYSELPNVDSVPPYPNSPLSPSSSLPPIDEDVLLQSPATPSRRSFRNLPEPQFYSPNHGFLDFDELDSTSDTYMAPPSPSSPSLALPGADMDDDCPIGLSSSFDYLDPSIPSSSSSIASSSYSGPFSSPPSPPSPRPGSSSLLLDDSEDPAPRSPSPDNFDLDSSLLNLSECSDSDIQELFELRRRSLEAERIAKSLERTMLDEGWIYKSNEARKTRKRAKERCKELSAMLKLRLGEKGEGVVMPSIAEDEGVKSLKKRDGVTPTPGKKEKEVSIVRNMKQLVARMVLKRKELDAVRTFTGRTSPSISREGGNGLKARMTMQSPSPLKQTWVCDSDEKTNGRRSRDELEDEDDDDDIEMETGLNLSAFSEPPSTDYGDPPWSMMVHS</sequence>